<accession>A0A834RC71</accession>
<evidence type="ECO:0000256" key="4">
    <source>
        <dbReference type="PROSITE-ProRule" id="PRU00076"/>
    </source>
</evidence>
<keyword evidence="11" id="KW-1185">Reference proteome</keyword>
<keyword evidence="6" id="KW-1133">Transmembrane helix</keyword>
<dbReference type="Pfam" id="PF25314">
    <property type="entry name" value="TNFR_nem"/>
    <property type="match status" value="1"/>
</dbReference>
<evidence type="ECO:0000256" key="1">
    <source>
        <dbReference type="ARBA" id="ARBA00022536"/>
    </source>
</evidence>
<feature type="region of interest" description="Disordered" evidence="5">
    <location>
        <begin position="832"/>
        <end position="874"/>
    </location>
</feature>
<keyword evidence="3 4" id="KW-1015">Disulfide bond</keyword>
<dbReference type="PANTHER" id="PTHR24034">
    <property type="entry name" value="EGF-LIKE DOMAIN-CONTAINING PROTEIN"/>
    <property type="match status" value="1"/>
</dbReference>
<feature type="region of interest" description="Disordered" evidence="5">
    <location>
        <begin position="1251"/>
        <end position="1274"/>
    </location>
</feature>
<dbReference type="GO" id="GO:0005509">
    <property type="term" value="F:calcium ion binding"/>
    <property type="evidence" value="ECO:0007669"/>
    <property type="project" value="InterPro"/>
</dbReference>
<dbReference type="InterPro" id="IPR001881">
    <property type="entry name" value="EGF-like_Ca-bd_dom"/>
</dbReference>
<sequence>MNPSEHHSDQSHRSTNFLSRSSRIKFDRINQKLLLKISKSFLDPYRKISNKNDIDVQNNLDSFHFDWIKNWCEKISPHSSLRSILFHNSKSSPKSPSSSSSFSMSSFRSCSTSSSSSLLLSHSSLSSRCSKLFCVTLLLLLILLNNQFFVDSFEDLSLKRTDQYGTIRDVRENNLPHSEIIKELGLKISNQTSTINTYNDDDDDGNDDHNHRSRMKHPLLSIINFSSTEPINSDVNELLTASLSSSSRFSTPSSPLSSFAPKSLWSSEFNENENQSSRFLLINTNTSKHLLNDFLVSSSDHFDSSTKNHQKLVPNIIEQNHEHDRDLRNRQPKTNQFDKENLMNIRNTKLGHDFLIPSSTESSHSAISLRPNSKDLSRSQPTSTIDDLLGGLAHLLGGNLKIPSSNNGSPIGSQSSSNQFNGLESNKIANFLSHISSNVNKNNNQAFRSPSPLIPNLIPRGPNGLPMMPNFSPNSNGLSHGPPKISSNGNYLLMPPSSSANLSPFQIPFIPLLSSSGTRPAAIPLNVGQNHMPMMSPPKSPKPNIISPPIPPSMHGLTKSDMDALLNQLINNNPNKTNAFNHLISKIVDRHDPLKDSLLPFNLNDTSKVFPPTIHASSTKEPQIITMEETPSVFEMVVQHQIGPSFSSTMDPILSTSSMIESSISSVTSASTIISTESLISALPDVTEIRNHHNQMIRVTNNAITKTTDVVYGKRIIPSTTQSPSSSTFSSTSILFQSSPSPSSSSSIFENSSLTTKTFQNGHIQSTANVINPTATLNSIAPSISSTSSSVLFGKPVVMQMPIENVKPKIGQFEPNKTLEGMNRLSGFEKSSIENHKSSESNQSSRSGSNSLTSTTSSSNKKSQARPYVRRPAFRPRPNVPIVRIDTCIVGDDSTCDPSLNEKCITELGLSSCQCRPGFARTIPRTNCTPVIALTLSFRVDKMSGNKIQFTRALLNSNSEEYQYLEYESIHAMNSLFSQTKSLQTDLMAVKINRFYTVGGRTIVNATVMLQNNETSALTNQKSSASINPTQNIKRVLQQELTQVIVDSNNNLGESQLAVDSPSNALARIDDLNECSSEDHNDCSKNARCINEFGGFRCECEPGYEDKFPDNKWQSGRVCLTCPRQYCSNRGECLIVKGERVCRCLANFIGSQCDIDAEVLGVAIGGSIAALVIIVITFICLYMWNQRFRQEQQKIEAMSAASGHTFSYLNKPLQTSTMSRLSMDERFGGRSWTHYSESQQHLLSSQSNINNGFYNSQSSNNTSTNTVKNKRKRY</sequence>
<dbReference type="InterPro" id="IPR050751">
    <property type="entry name" value="ECM_structural_protein"/>
</dbReference>
<dbReference type="EnsemblMetazoa" id="SSS_8746s_mrna">
    <property type="protein sequence ID" value="KAF7494200.1"/>
    <property type="gene ID" value="SSS_8746"/>
</dbReference>
<protein>
    <submittedName>
        <fullName evidence="9">63 kDa sperm flagellar membrane protein</fullName>
    </submittedName>
</protein>
<dbReference type="InterPro" id="IPR009030">
    <property type="entry name" value="Growth_fac_rcpt_cys_sf"/>
</dbReference>
<dbReference type="PANTHER" id="PTHR24034:SF89">
    <property type="entry name" value="COMPLEMENT COMPONENT C1Q RECEPTOR"/>
    <property type="match status" value="1"/>
</dbReference>
<reference evidence="10" key="3">
    <citation type="submission" date="2022-06" db="UniProtKB">
        <authorList>
            <consortium name="EnsemblMetazoa"/>
        </authorList>
    </citation>
    <scope>IDENTIFICATION</scope>
</reference>
<feature type="compositionally biased region" description="Low complexity" evidence="5">
    <location>
        <begin position="1255"/>
        <end position="1266"/>
    </location>
</feature>
<evidence type="ECO:0000259" key="7">
    <source>
        <dbReference type="PROSITE" id="PS50024"/>
    </source>
</evidence>
<evidence type="ECO:0000313" key="11">
    <source>
        <dbReference type="Proteomes" id="UP000070412"/>
    </source>
</evidence>
<dbReference type="InterPro" id="IPR000082">
    <property type="entry name" value="SEA_dom"/>
</dbReference>
<feature type="domain" description="EGF-like" evidence="8">
    <location>
        <begin position="1120"/>
        <end position="1154"/>
    </location>
</feature>
<dbReference type="Proteomes" id="UP000070412">
    <property type="component" value="Unassembled WGS sequence"/>
</dbReference>
<evidence type="ECO:0000313" key="10">
    <source>
        <dbReference type="EnsemblMetazoa" id="KAF7494200.1"/>
    </source>
</evidence>
<keyword evidence="9" id="KW-0969">Cilium</keyword>
<gene>
    <name evidence="9" type="ORF">SSS_8746</name>
</gene>
<dbReference type="SMART" id="SM00181">
    <property type="entry name" value="EGF"/>
    <property type="match status" value="3"/>
</dbReference>
<dbReference type="PROSITE" id="PS00010">
    <property type="entry name" value="ASX_HYDROXYL"/>
    <property type="match status" value="1"/>
</dbReference>
<dbReference type="SUPFAM" id="SSF57184">
    <property type="entry name" value="Growth factor receptor domain"/>
    <property type="match status" value="1"/>
</dbReference>
<proteinExistence type="predicted"/>
<keyword evidence="6" id="KW-0472">Membrane</keyword>
<dbReference type="InterPro" id="IPR057353">
    <property type="entry name" value="TNFR_nem"/>
</dbReference>
<organism evidence="9">
    <name type="scientific">Sarcoptes scabiei</name>
    <name type="common">Itch mite</name>
    <name type="synonym">Acarus scabiei</name>
    <dbReference type="NCBI Taxonomy" id="52283"/>
    <lineage>
        <taxon>Eukaryota</taxon>
        <taxon>Metazoa</taxon>
        <taxon>Ecdysozoa</taxon>
        <taxon>Arthropoda</taxon>
        <taxon>Chelicerata</taxon>
        <taxon>Arachnida</taxon>
        <taxon>Acari</taxon>
        <taxon>Acariformes</taxon>
        <taxon>Sarcoptiformes</taxon>
        <taxon>Astigmata</taxon>
        <taxon>Psoroptidia</taxon>
        <taxon>Sarcoptoidea</taxon>
        <taxon>Sarcoptidae</taxon>
        <taxon>Sarcoptinae</taxon>
        <taxon>Sarcoptes</taxon>
    </lineage>
</organism>
<evidence type="ECO:0000259" key="8">
    <source>
        <dbReference type="PROSITE" id="PS50026"/>
    </source>
</evidence>
<feature type="compositionally biased region" description="Low complexity" evidence="5">
    <location>
        <begin position="840"/>
        <end position="862"/>
    </location>
</feature>
<dbReference type="PROSITE" id="PS50024">
    <property type="entry name" value="SEA"/>
    <property type="match status" value="1"/>
</dbReference>
<evidence type="ECO:0000256" key="5">
    <source>
        <dbReference type="SAM" id="MobiDB-lite"/>
    </source>
</evidence>
<keyword evidence="6" id="KW-0812">Transmembrane</keyword>
<dbReference type="InterPro" id="IPR000742">
    <property type="entry name" value="EGF"/>
</dbReference>
<feature type="transmembrane region" description="Helical" evidence="6">
    <location>
        <begin position="1159"/>
        <end position="1184"/>
    </location>
</feature>
<feature type="domain" description="SEA" evidence="7">
    <location>
        <begin position="930"/>
        <end position="1051"/>
    </location>
</feature>
<keyword evidence="2" id="KW-0677">Repeat</keyword>
<dbReference type="OrthoDB" id="2015116at2759"/>
<dbReference type="PROSITE" id="PS01187">
    <property type="entry name" value="EGF_CA"/>
    <property type="match status" value="1"/>
</dbReference>
<keyword evidence="1 4" id="KW-0245">EGF-like domain</keyword>
<dbReference type="Pfam" id="PF01390">
    <property type="entry name" value="SEA"/>
    <property type="match status" value="1"/>
</dbReference>
<evidence type="ECO:0000313" key="9">
    <source>
        <dbReference type="EMBL" id="KAF7494200.1"/>
    </source>
</evidence>
<dbReference type="InterPro" id="IPR000152">
    <property type="entry name" value="EGF-type_Asp/Asn_hydroxyl_site"/>
</dbReference>
<keyword evidence="9" id="KW-0282">Flagellum</keyword>
<dbReference type="AlphaFoldDB" id="A0A834RC71"/>
<dbReference type="CDD" id="cd00054">
    <property type="entry name" value="EGF_CA"/>
    <property type="match status" value="1"/>
</dbReference>
<dbReference type="PROSITE" id="PS00022">
    <property type="entry name" value="EGF_1"/>
    <property type="match status" value="1"/>
</dbReference>
<dbReference type="SMART" id="SM00179">
    <property type="entry name" value="EGF_CA"/>
    <property type="match status" value="1"/>
</dbReference>
<reference evidence="11" key="1">
    <citation type="journal article" date="2020" name="PLoS Negl. Trop. Dis.">
        <title>High-quality nuclear genome for Sarcoptes scabiei-A critical resource for a neglected parasite.</title>
        <authorList>
            <person name="Korhonen P.K."/>
            <person name="Gasser R.B."/>
            <person name="Ma G."/>
            <person name="Wang T."/>
            <person name="Stroehlein A.J."/>
            <person name="Young N.D."/>
            <person name="Ang C.S."/>
            <person name="Fernando D.D."/>
            <person name="Lu H.C."/>
            <person name="Taylor S."/>
            <person name="Reynolds S.L."/>
            <person name="Mofiz E."/>
            <person name="Najaraj S.H."/>
            <person name="Gowda H."/>
            <person name="Madugundu A."/>
            <person name="Renuse S."/>
            <person name="Holt D."/>
            <person name="Pandey A."/>
            <person name="Papenfuss A.T."/>
            <person name="Fischer K."/>
        </authorList>
    </citation>
    <scope>NUCLEOTIDE SEQUENCE [LARGE SCALE GENOMIC DNA]</scope>
</reference>
<dbReference type="PROSITE" id="PS50026">
    <property type="entry name" value="EGF_3"/>
    <property type="match status" value="2"/>
</dbReference>
<feature type="region of interest" description="Disordered" evidence="5">
    <location>
        <begin position="355"/>
        <end position="382"/>
    </location>
</feature>
<dbReference type="InterPro" id="IPR018097">
    <property type="entry name" value="EGF_Ca-bd_CS"/>
</dbReference>
<feature type="compositionally biased region" description="Polar residues" evidence="5">
    <location>
        <begin position="357"/>
        <end position="366"/>
    </location>
</feature>
<evidence type="ECO:0000256" key="3">
    <source>
        <dbReference type="ARBA" id="ARBA00023157"/>
    </source>
</evidence>
<evidence type="ECO:0000256" key="6">
    <source>
        <dbReference type="SAM" id="Phobius"/>
    </source>
</evidence>
<dbReference type="EMBL" id="WVUK01000054">
    <property type="protein sequence ID" value="KAF7494200.1"/>
    <property type="molecule type" value="Genomic_DNA"/>
</dbReference>
<comment type="caution">
    <text evidence="4">Lacks conserved residue(s) required for the propagation of feature annotation.</text>
</comment>
<keyword evidence="9" id="KW-0966">Cell projection</keyword>
<evidence type="ECO:0000256" key="2">
    <source>
        <dbReference type="ARBA" id="ARBA00022737"/>
    </source>
</evidence>
<feature type="disulfide bond" evidence="4">
    <location>
        <begin position="1144"/>
        <end position="1153"/>
    </location>
</feature>
<dbReference type="Pfam" id="PF07645">
    <property type="entry name" value="EGF_CA"/>
    <property type="match status" value="1"/>
</dbReference>
<name>A0A834RC71_SARSC</name>
<feature type="domain" description="EGF-like" evidence="8">
    <location>
        <begin position="1071"/>
        <end position="1110"/>
    </location>
</feature>
<dbReference type="Gene3D" id="2.10.25.10">
    <property type="entry name" value="Laminin"/>
    <property type="match status" value="2"/>
</dbReference>
<dbReference type="InterPro" id="IPR049883">
    <property type="entry name" value="NOTCH1_EGF-like"/>
</dbReference>
<reference evidence="9" key="2">
    <citation type="submission" date="2020-01" db="EMBL/GenBank/DDBJ databases">
        <authorList>
            <person name="Korhonen P.K.K."/>
            <person name="Guangxu M.G."/>
            <person name="Wang T.W."/>
            <person name="Stroehlein A.J.S."/>
            <person name="Young N.D."/>
            <person name="Ang C.-S.A."/>
            <person name="Fernando D.W.F."/>
            <person name="Lu H.L."/>
            <person name="Taylor S.T."/>
            <person name="Ehtesham M.E.M."/>
            <person name="Najaraj S.H.N."/>
            <person name="Harsha G.H.G."/>
            <person name="Madugundu A.M."/>
            <person name="Renuse S.R."/>
            <person name="Holt D.H."/>
            <person name="Pandey A.P."/>
            <person name="Papenfuss A.P."/>
            <person name="Gasser R.B.G."/>
            <person name="Fischer K.F."/>
        </authorList>
    </citation>
    <scope>NUCLEOTIDE SEQUENCE</scope>
    <source>
        <strain evidence="9">SSS_KF_BRIS2020</strain>
    </source>
</reference>